<proteinExistence type="predicted"/>
<organism evidence="2 3">
    <name type="scientific">Iningainema tapete BLCC-T55</name>
    <dbReference type="NCBI Taxonomy" id="2748662"/>
    <lineage>
        <taxon>Bacteria</taxon>
        <taxon>Bacillati</taxon>
        <taxon>Cyanobacteriota</taxon>
        <taxon>Cyanophyceae</taxon>
        <taxon>Nostocales</taxon>
        <taxon>Scytonemataceae</taxon>
        <taxon>Iningainema tapete</taxon>
    </lineage>
</organism>
<accession>A0A8J6XEV8</accession>
<dbReference type="NCBIfam" id="NF038302">
    <property type="entry name" value="EPS_HpsE"/>
    <property type="match status" value="1"/>
</dbReference>
<sequence length="338" mass="39374">MTEWRNFTVAIPTYNGEFRLPKLLERLRNQLKTEHFSWEIIVVDNNSTDNTAAVVKNYQASWHQPYPLRYCFETKQGAAYARQRAIEEASGSVVGFLDDDNYPSATWVQAAYTFAQNHPKAGAFGSQIHGEFEVKPPDNFEKIACFLAITERGAEPHRYEPHMKVLPPGAGLVVRKEAWCQTVPKRLVLNHKGRQAGLASEDLEAVLHIQLGGWEIWYNPEMQIYHQIPAWRLQKEYLLRLFRCVGLSRHHLRMLRIQPWQRPLLSIVYLSNDLRKIILHLLKYRGAIKGNLIAACEMELLVSSLISPFYLWSRKYLDGYLQCKFMISDLYNQWIIHF</sequence>
<dbReference type="Gene3D" id="3.90.550.10">
    <property type="entry name" value="Spore Coat Polysaccharide Biosynthesis Protein SpsA, Chain A"/>
    <property type="match status" value="1"/>
</dbReference>
<name>A0A8J6XEV8_9CYAN</name>
<dbReference type="InterPro" id="IPR001173">
    <property type="entry name" value="Glyco_trans_2-like"/>
</dbReference>
<reference evidence="2" key="1">
    <citation type="submission" date="2020-09" db="EMBL/GenBank/DDBJ databases">
        <title>Iningainema tapete sp. nov. (Scytonemataceae, Cyanobacteria) from greenhouses in central Florida (USA) produces two types of nodularin with biosynthetic potential for microcystin-LR and anabaenopeptins.</title>
        <authorList>
            <person name="Berthold D.E."/>
            <person name="Lefler F.W."/>
            <person name="Huang I.-S."/>
            <person name="Abdulla H."/>
            <person name="Zimba P.V."/>
            <person name="Laughinghouse H.D. IV."/>
        </authorList>
    </citation>
    <scope>NUCLEOTIDE SEQUENCE</scope>
    <source>
        <strain evidence="2">BLCCT55</strain>
    </source>
</reference>
<dbReference type="Pfam" id="PF00535">
    <property type="entry name" value="Glycos_transf_2"/>
    <property type="match status" value="1"/>
</dbReference>
<evidence type="ECO:0000313" key="3">
    <source>
        <dbReference type="Proteomes" id="UP000629098"/>
    </source>
</evidence>
<dbReference type="Proteomes" id="UP000629098">
    <property type="component" value="Unassembled WGS sequence"/>
</dbReference>
<dbReference type="SUPFAM" id="SSF53448">
    <property type="entry name" value="Nucleotide-diphospho-sugar transferases"/>
    <property type="match status" value="1"/>
</dbReference>
<dbReference type="AlphaFoldDB" id="A0A8J6XEV8"/>
<keyword evidence="3" id="KW-1185">Reference proteome</keyword>
<protein>
    <submittedName>
        <fullName evidence="2">Glycosyltransferase family 2 protein</fullName>
    </submittedName>
</protein>
<gene>
    <name evidence="2" type="ORF">ICL16_04870</name>
</gene>
<dbReference type="EMBL" id="JACXAE010000025">
    <property type="protein sequence ID" value="MBD2771460.1"/>
    <property type="molecule type" value="Genomic_DNA"/>
</dbReference>
<feature type="domain" description="Glycosyltransferase 2-like" evidence="1">
    <location>
        <begin position="8"/>
        <end position="134"/>
    </location>
</feature>
<dbReference type="RefSeq" id="WP_190825755.1">
    <property type="nucleotide sequence ID" value="NZ_CAWPPI010000025.1"/>
</dbReference>
<evidence type="ECO:0000313" key="2">
    <source>
        <dbReference type="EMBL" id="MBD2771460.1"/>
    </source>
</evidence>
<dbReference type="CDD" id="cd00761">
    <property type="entry name" value="Glyco_tranf_GTA_type"/>
    <property type="match status" value="1"/>
</dbReference>
<dbReference type="PANTHER" id="PTHR22916">
    <property type="entry name" value="GLYCOSYLTRANSFERASE"/>
    <property type="match status" value="1"/>
</dbReference>
<dbReference type="InterPro" id="IPR029044">
    <property type="entry name" value="Nucleotide-diphossugar_trans"/>
</dbReference>
<comment type="caution">
    <text evidence="2">The sequence shown here is derived from an EMBL/GenBank/DDBJ whole genome shotgun (WGS) entry which is preliminary data.</text>
</comment>
<evidence type="ECO:0000259" key="1">
    <source>
        <dbReference type="Pfam" id="PF00535"/>
    </source>
</evidence>